<evidence type="ECO:0000256" key="7">
    <source>
        <dbReference type="RuleBase" id="RU003797"/>
    </source>
</evidence>
<dbReference type="GeneID" id="49610457"/>
<dbReference type="STRING" id="28038.BCY75_07090"/>
<comment type="similarity">
    <text evidence="1 7">Belongs to the UPF0758 family.</text>
</comment>
<dbReference type="KEGG" id="lcv:FBA2_05410"/>
<dbReference type="OrthoDB" id="9804482at2"/>
<dbReference type="InterPro" id="IPR046778">
    <property type="entry name" value="UPF0758_N"/>
</dbReference>
<dbReference type="Gene3D" id="3.40.140.10">
    <property type="entry name" value="Cytidine Deaminase, domain 2"/>
    <property type="match status" value="1"/>
</dbReference>
<reference evidence="10 13" key="2">
    <citation type="submission" date="2021-05" db="EMBL/GenBank/DDBJ databases">
        <title>Complete Genome Sequence of Latilactobacillus sp. Strain WDN19, a High D-Aspartate-producing Lactic Acid Bacterium Isolated from a Japanese Pickle.</title>
        <authorList>
            <person name="Kajitani K."/>
            <person name="Takahashi S."/>
        </authorList>
    </citation>
    <scope>NUCLEOTIDE SEQUENCE [LARGE SCALE GENOMIC DNA]</scope>
    <source>
        <strain evidence="10 13">WDN19</strain>
    </source>
</reference>
<evidence type="ECO:0000313" key="9">
    <source>
        <dbReference type="EMBL" id="AXN35769.1"/>
    </source>
</evidence>
<evidence type="ECO:0000313" key="13">
    <source>
        <dbReference type="Proteomes" id="UP000825100"/>
    </source>
</evidence>
<dbReference type="NCBIfam" id="NF000642">
    <property type="entry name" value="PRK00024.1"/>
    <property type="match status" value="1"/>
</dbReference>
<keyword evidence="2" id="KW-0645">Protease</keyword>
<dbReference type="Proteomes" id="UP000257607">
    <property type="component" value="Chromosome"/>
</dbReference>
<dbReference type="CDD" id="cd08071">
    <property type="entry name" value="MPN_DUF2466"/>
    <property type="match status" value="1"/>
</dbReference>
<gene>
    <name evidence="11" type="primary">radC</name>
    <name evidence="9" type="ORF">DT351_05085</name>
    <name evidence="10" type="ORF">LTWDN19_02110</name>
    <name evidence="11" type="ORF">PSR33_00415</name>
</gene>
<protein>
    <submittedName>
        <fullName evidence="11">DNA repair protein RadC</fullName>
    </submittedName>
    <submittedName>
        <fullName evidence="9">JAB domain-containing protein</fullName>
    </submittedName>
    <submittedName>
        <fullName evidence="10">UPF0758 protein</fullName>
    </submittedName>
</protein>
<dbReference type="InterPro" id="IPR037518">
    <property type="entry name" value="MPN"/>
</dbReference>
<feature type="domain" description="MPN" evidence="8">
    <location>
        <begin position="100"/>
        <end position="222"/>
    </location>
</feature>
<evidence type="ECO:0000256" key="3">
    <source>
        <dbReference type="ARBA" id="ARBA00022723"/>
    </source>
</evidence>
<keyword evidence="3" id="KW-0479">Metal-binding</keyword>
<dbReference type="InterPro" id="IPR025657">
    <property type="entry name" value="RadC_JAB"/>
</dbReference>
<proteinExistence type="inferred from homology"/>
<dbReference type="Gene3D" id="1.10.150.20">
    <property type="entry name" value="5' to 3' exonuclease, C-terminal subdomain"/>
    <property type="match status" value="1"/>
</dbReference>
<dbReference type="InterPro" id="IPR010994">
    <property type="entry name" value="RuvA_2-like"/>
</dbReference>
<dbReference type="AlphaFoldDB" id="A0A0B2XKL1"/>
<evidence type="ECO:0000256" key="5">
    <source>
        <dbReference type="ARBA" id="ARBA00022833"/>
    </source>
</evidence>
<dbReference type="EMBL" id="CP117683">
    <property type="protein sequence ID" value="WDC92038.1"/>
    <property type="molecule type" value="Genomic_DNA"/>
</dbReference>
<keyword evidence="13" id="KW-1185">Reference proteome</keyword>
<evidence type="ECO:0000313" key="11">
    <source>
        <dbReference type="EMBL" id="WDC92038.1"/>
    </source>
</evidence>
<dbReference type="GO" id="GO:0008237">
    <property type="term" value="F:metallopeptidase activity"/>
    <property type="evidence" value="ECO:0007669"/>
    <property type="project" value="UniProtKB-KW"/>
</dbReference>
<accession>A0A0B2XKL1</accession>
<dbReference type="GO" id="GO:0006508">
    <property type="term" value="P:proteolysis"/>
    <property type="evidence" value="ECO:0007669"/>
    <property type="project" value="UniProtKB-KW"/>
</dbReference>
<dbReference type="PANTHER" id="PTHR30471:SF3">
    <property type="entry name" value="UPF0758 PROTEIN YEES-RELATED"/>
    <property type="match status" value="1"/>
</dbReference>
<dbReference type="Pfam" id="PF20582">
    <property type="entry name" value="UPF0758_N"/>
    <property type="match status" value="1"/>
</dbReference>
<evidence type="ECO:0000256" key="4">
    <source>
        <dbReference type="ARBA" id="ARBA00022801"/>
    </source>
</evidence>
<keyword evidence="5" id="KW-0862">Zinc</keyword>
<dbReference type="SUPFAM" id="SSF47781">
    <property type="entry name" value="RuvA domain 2-like"/>
    <property type="match status" value="1"/>
</dbReference>
<dbReference type="EMBL" id="AP024685">
    <property type="protein sequence ID" value="BCX29644.1"/>
    <property type="molecule type" value="Genomic_DNA"/>
</dbReference>
<organism evidence="9 12">
    <name type="scientific">Latilactobacillus curvatus</name>
    <name type="common">Lactobacillus curvatus</name>
    <dbReference type="NCBI Taxonomy" id="28038"/>
    <lineage>
        <taxon>Bacteria</taxon>
        <taxon>Bacillati</taxon>
        <taxon>Bacillota</taxon>
        <taxon>Bacilli</taxon>
        <taxon>Lactobacillales</taxon>
        <taxon>Lactobacillaceae</taxon>
        <taxon>Latilactobacillus</taxon>
    </lineage>
</organism>
<dbReference type="Proteomes" id="UP000825100">
    <property type="component" value="Chromosome"/>
</dbReference>
<dbReference type="InterPro" id="IPR001405">
    <property type="entry name" value="UPF0758"/>
</dbReference>
<sequence length="224" mass="24768">MAGNTGQLQPREQLMQYGAASLSNEQLAIVILRSGNSHLSVGEVARKLLAHYPDFRDLEQASLTQLETLAGIGPVKAIEIQAICELSHRLQTQRTLRFGVVASSQMVGRRMIETLAGETQEQLLAVFLDVKNQIIQMKQIYIGTLDSSVAHPREVFKLAVRYSAAKFILVHNHPSGQLTPSTQDIAFTKRIVACGELMGIVCLDHLIIGSQQYLSLREEGYLVE</sequence>
<evidence type="ECO:0000256" key="6">
    <source>
        <dbReference type="ARBA" id="ARBA00023049"/>
    </source>
</evidence>
<dbReference type="Proteomes" id="UP001215533">
    <property type="component" value="Chromosome"/>
</dbReference>
<evidence type="ECO:0000256" key="2">
    <source>
        <dbReference type="ARBA" id="ARBA00022670"/>
    </source>
</evidence>
<name>A0A0B2XKL1_LATCU</name>
<evidence type="ECO:0000256" key="1">
    <source>
        <dbReference type="ARBA" id="ARBA00010243"/>
    </source>
</evidence>
<dbReference type="PANTHER" id="PTHR30471">
    <property type="entry name" value="DNA REPAIR PROTEIN RADC"/>
    <property type="match status" value="1"/>
</dbReference>
<dbReference type="Pfam" id="PF04002">
    <property type="entry name" value="RadC"/>
    <property type="match status" value="1"/>
</dbReference>
<reference evidence="11" key="3">
    <citation type="submission" date="2023-02" db="EMBL/GenBank/DDBJ databases">
        <title>Complete genome sequence of Lactobacillus curvatus CACC879 isolated from Pig feces.</title>
        <authorList>
            <person name="Park S."/>
            <person name="Park M.A."/>
            <person name="Kim D.-H."/>
            <person name="Kim Y."/>
        </authorList>
    </citation>
    <scope>NUCLEOTIDE SEQUENCE</scope>
    <source>
        <strain evidence="11">CACC879</strain>
    </source>
</reference>
<evidence type="ECO:0000313" key="12">
    <source>
        <dbReference type="Proteomes" id="UP000257607"/>
    </source>
</evidence>
<dbReference type="RefSeq" id="WP_004270679.1">
    <property type="nucleotide sequence ID" value="NZ_AP024685.1"/>
</dbReference>
<dbReference type="GO" id="GO:0046872">
    <property type="term" value="F:metal ion binding"/>
    <property type="evidence" value="ECO:0007669"/>
    <property type="project" value="UniProtKB-KW"/>
</dbReference>
<dbReference type="EMBL" id="CP031003">
    <property type="protein sequence ID" value="AXN35769.1"/>
    <property type="molecule type" value="Genomic_DNA"/>
</dbReference>
<dbReference type="InterPro" id="IPR020891">
    <property type="entry name" value="UPF0758_CS"/>
</dbReference>
<keyword evidence="6" id="KW-0482">Metalloprotease</keyword>
<evidence type="ECO:0000313" key="10">
    <source>
        <dbReference type="EMBL" id="BCX29644.1"/>
    </source>
</evidence>
<reference evidence="9 12" key="1">
    <citation type="submission" date="2018-07" db="EMBL/GenBank/DDBJ databases">
        <title>Lactobacillus curvatus genome sequence.</title>
        <authorList>
            <person name="Prechtl R."/>
        </authorList>
    </citation>
    <scope>NUCLEOTIDE SEQUENCE [LARGE SCALE GENOMIC DNA]</scope>
    <source>
        <strain evidence="9 12">TMW 1.1928</strain>
    </source>
</reference>
<dbReference type="NCBIfam" id="TIGR00608">
    <property type="entry name" value="radc"/>
    <property type="match status" value="1"/>
</dbReference>
<evidence type="ECO:0000259" key="8">
    <source>
        <dbReference type="PROSITE" id="PS50249"/>
    </source>
</evidence>
<dbReference type="PROSITE" id="PS01302">
    <property type="entry name" value="UPF0758"/>
    <property type="match status" value="1"/>
</dbReference>
<keyword evidence="4" id="KW-0378">Hydrolase</keyword>
<dbReference type="PROSITE" id="PS50249">
    <property type="entry name" value="MPN"/>
    <property type="match status" value="1"/>
</dbReference>